<dbReference type="InterPro" id="IPR029058">
    <property type="entry name" value="AB_hydrolase_fold"/>
</dbReference>
<dbReference type="AlphaFoldDB" id="A0A291RLV8"/>
<comment type="similarity">
    <text evidence="1">Belongs to the peptidase S33 family.</text>
</comment>
<dbReference type="EMBL" id="CP023778">
    <property type="protein sequence ID" value="ATL68249.1"/>
    <property type="molecule type" value="Genomic_DNA"/>
</dbReference>
<dbReference type="PIRSF" id="PIRSF001112">
    <property type="entry name" value="Epoxide_hydrolase"/>
    <property type="match status" value="1"/>
</dbReference>
<dbReference type="InterPro" id="IPR010497">
    <property type="entry name" value="Epoxide_hydro_N"/>
</dbReference>
<evidence type="ECO:0000256" key="3">
    <source>
        <dbReference type="ARBA" id="ARBA00022801"/>
    </source>
</evidence>
<name>A0A291RLV8_9NOCA</name>
<dbReference type="PRINTS" id="PR00412">
    <property type="entry name" value="EPOXHYDRLASE"/>
</dbReference>
<dbReference type="GO" id="GO:0004301">
    <property type="term" value="F:epoxide hydrolase activity"/>
    <property type="evidence" value="ECO:0007669"/>
    <property type="project" value="TreeGrafter"/>
</dbReference>
<accession>A0A291RLV8</accession>
<evidence type="ECO:0000313" key="7">
    <source>
        <dbReference type="Proteomes" id="UP000221961"/>
    </source>
</evidence>
<dbReference type="Pfam" id="PF06441">
    <property type="entry name" value="EHN"/>
    <property type="match status" value="1"/>
</dbReference>
<evidence type="ECO:0000256" key="4">
    <source>
        <dbReference type="PIRSR" id="PIRSR001112-1"/>
    </source>
</evidence>
<reference evidence="6 7" key="1">
    <citation type="submission" date="2017-10" db="EMBL/GenBank/DDBJ databases">
        <title>Comparative genomics between pathogenic Norcardia.</title>
        <authorList>
            <person name="Zeng L."/>
        </authorList>
    </citation>
    <scope>NUCLEOTIDE SEQUENCE [LARGE SCALE GENOMIC DNA]</scope>
    <source>
        <strain evidence="6 7">NC_YFY_NT001</strain>
    </source>
</reference>
<evidence type="ECO:0000259" key="5">
    <source>
        <dbReference type="Pfam" id="PF06441"/>
    </source>
</evidence>
<dbReference type="GO" id="GO:0097176">
    <property type="term" value="P:epoxide metabolic process"/>
    <property type="evidence" value="ECO:0007669"/>
    <property type="project" value="TreeGrafter"/>
</dbReference>
<proteinExistence type="inferred from homology"/>
<dbReference type="SUPFAM" id="SSF53474">
    <property type="entry name" value="alpha/beta-Hydrolases"/>
    <property type="match status" value="1"/>
</dbReference>
<feature type="active site" description="Proton acceptor" evidence="4">
    <location>
        <position position="382"/>
    </location>
</feature>
<dbReference type="Proteomes" id="UP000221961">
    <property type="component" value="Chromosome"/>
</dbReference>
<dbReference type="Gene3D" id="3.40.50.1820">
    <property type="entry name" value="alpha/beta hydrolase"/>
    <property type="match status" value="1"/>
</dbReference>
<organism evidence="6 7">
    <name type="scientific">Nocardia terpenica</name>
    <dbReference type="NCBI Taxonomy" id="455432"/>
    <lineage>
        <taxon>Bacteria</taxon>
        <taxon>Bacillati</taxon>
        <taxon>Actinomycetota</taxon>
        <taxon>Actinomycetes</taxon>
        <taxon>Mycobacteriales</taxon>
        <taxon>Nocardiaceae</taxon>
        <taxon>Nocardia</taxon>
    </lineage>
</organism>
<dbReference type="InterPro" id="IPR000639">
    <property type="entry name" value="Epox_hydrolase-like"/>
</dbReference>
<protein>
    <submittedName>
        <fullName evidence="6">Epoxide hydrolase</fullName>
    </submittedName>
</protein>
<feature type="active site" description="Proton donor" evidence="4">
    <location>
        <position position="324"/>
    </location>
</feature>
<evidence type="ECO:0000313" key="6">
    <source>
        <dbReference type="EMBL" id="ATL68249.1"/>
    </source>
</evidence>
<keyword evidence="3 6" id="KW-0378">Hydrolase</keyword>
<feature type="active site" description="Nucleophile" evidence="4">
    <location>
        <position position="197"/>
    </location>
</feature>
<gene>
    <name evidence="6" type="ORF">CRH09_20745</name>
</gene>
<dbReference type="PANTHER" id="PTHR21661">
    <property type="entry name" value="EPOXIDE HYDROLASE 1-RELATED"/>
    <property type="match status" value="1"/>
</dbReference>
<feature type="domain" description="Epoxide hydrolase N-terminal" evidence="5">
    <location>
        <begin position="24"/>
        <end position="128"/>
    </location>
</feature>
<dbReference type="KEGG" id="ntp:CRH09_20745"/>
<evidence type="ECO:0000256" key="1">
    <source>
        <dbReference type="ARBA" id="ARBA00010088"/>
    </source>
</evidence>
<dbReference type="PANTHER" id="PTHR21661:SF35">
    <property type="entry name" value="EPOXIDE HYDROLASE"/>
    <property type="match status" value="1"/>
</dbReference>
<keyword evidence="2" id="KW-0058">Aromatic hydrocarbons catabolism</keyword>
<evidence type="ECO:0000256" key="2">
    <source>
        <dbReference type="ARBA" id="ARBA00022797"/>
    </source>
</evidence>
<sequence>MTLILRNFVHRPRRCFRPSIAVVIEPFPVGIPERDLEDLRERLDRVRLPEAETVQDGTQGIGLERLRSLVAAWRQHNWRALEKRWNALPHYRTRLDGLNIAFWHVRSREPDAFPLVLTHGWPGSVLEFERVIGPLTDPVAHGGSAEDAFDVVIPALPGFGFSERPHEPGWNPGRTARAWAELMTRLGYERFGAHGGDWGAHVSTELARLAPERVAALHLTMPIASPLPEDVATADDAEQAMLAERDRFMRTGPTHVIAQGMLPQTLGYSLLDSPAGLAAWLSEALVAFSDTRPEAGGGVSVAQQVDDIALYWFTGTGASTARWYWEALRWTPRSAEAQNAQTVTVPTACTLFPAEPFPVARRWAQRRYRNLTSWNEMELGGHYPGWEQPGVLVGELRNAFRQARDR</sequence>
<dbReference type="InterPro" id="IPR016292">
    <property type="entry name" value="Epoxide_hydrolase"/>
</dbReference>